<evidence type="ECO:0000313" key="3">
    <source>
        <dbReference type="Proteomes" id="UP000765509"/>
    </source>
</evidence>
<feature type="compositionally biased region" description="Basic and acidic residues" evidence="1">
    <location>
        <begin position="112"/>
        <end position="128"/>
    </location>
</feature>
<comment type="caution">
    <text evidence="2">The sequence shown here is derived from an EMBL/GenBank/DDBJ whole genome shotgun (WGS) entry which is preliminary data.</text>
</comment>
<feature type="region of interest" description="Disordered" evidence="1">
    <location>
        <begin position="106"/>
        <end position="146"/>
    </location>
</feature>
<sequence length="146" mass="15935">MKGASPSKRGGVMSRQSRSFSGLLGDYLSIFQGPRSRLGEAKYEEGESVEEEECGETEVAPALAGAPEASETPDLSLSNQPLVSQAEPTFLKMKEQMTQFMGQLTQSVAPRENLRAPEFKSPSMKESDSFDGSQAHNLRELFNTVN</sequence>
<dbReference type="EMBL" id="AVOT02008077">
    <property type="protein sequence ID" value="MBW0485257.1"/>
    <property type="molecule type" value="Genomic_DNA"/>
</dbReference>
<reference evidence="2" key="1">
    <citation type="submission" date="2021-03" db="EMBL/GenBank/DDBJ databases">
        <title>Draft genome sequence of rust myrtle Austropuccinia psidii MF-1, a brazilian biotype.</title>
        <authorList>
            <person name="Quecine M.C."/>
            <person name="Pachon D.M.R."/>
            <person name="Bonatelli M.L."/>
            <person name="Correr F.H."/>
            <person name="Franceschini L.M."/>
            <person name="Leite T.F."/>
            <person name="Margarido G.R.A."/>
            <person name="Almeida C.A."/>
            <person name="Ferrarezi J.A."/>
            <person name="Labate C.A."/>
        </authorList>
    </citation>
    <scope>NUCLEOTIDE SEQUENCE</scope>
    <source>
        <strain evidence="2">MF-1</strain>
    </source>
</reference>
<evidence type="ECO:0000313" key="2">
    <source>
        <dbReference type="EMBL" id="MBW0485257.1"/>
    </source>
</evidence>
<evidence type="ECO:0000256" key="1">
    <source>
        <dbReference type="SAM" id="MobiDB-lite"/>
    </source>
</evidence>
<organism evidence="2 3">
    <name type="scientific">Austropuccinia psidii MF-1</name>
    <dbReference type="NCBI Taxonomy" id="1389203"/>
    <lineage>
        <taxon>Eukaryota</taxon>
        <taxon>Fungi</taxon>
        <taxon>Dikarya</taxon>
        <taxon>Basidiomycota</taxon>
        <taxon>Pucciniomycotina</taxon>
        <taxon>Pucciniomycetes</taxon>
        <taxon>Pucciniales</taxon>
        <taxon>Sphaerophragmiaceae</taxon>
        <taxon>Austropuccinia</taxon>
    </lineage>
</organism>
<name>A0A9Q3CKA3_9BASI</name>
<gene>
    <name evidence="2" type="ORF">O181_024972</name>
</gene>
<feature type="region of interest" description="Disordered" evidence="1">
    <location>
        <begin position="35"/>
        <end position="81"/>
    </location>
</feature>
<feature type="compositionally biased region" description="Acidic residues" evidence="1">
    <location>
        <begin position="46"/>
        <end position="56"/>
    </location>
</feature>
<protein>
    <submittedName>
        <fullName evidence="2">Uncharacterized protein</fullName>
    </submittedName>
</protein>
<dbReference type="Proteomes" id="UP000765509">
    <property type="component" value="Unassembled WGS sequence"/>
</dbReference>
<keyword evidence="3" id="KW-1185">Reference proteome</keyword>
<dbReference type="AlphaFoldDB" id="A0A9Q3CKA3"/>
<proteinExistence type="predicted"/>
<accession>A0A9Q3CKA3</accession>